<evidence type="ECO:0000313" key="1">
    <source>
        <dbReference type="EMBL" id="SVE17795.1"/>
    </source>
</evidence>
<protein>
    <submittedName>
        <fullName evidence="1">Uncharacterized protein</fullName>
    </submittedName>
</protein>
<reference evidence="1" key="1">
    <citation type="submission" date="2018-05" db="EMBL/GenBank/DDBJ databases">
        <authorList>
            <person name="Lanie J.A."/>
            <person name="Ng W.-L."/>
            <person name="Kazmierczak K.M."/>
            <person name="Andrzejewski T.M."/>
            <person name="Davidsen T.M."/>
            <person name="Wayne K.J."/>
            <person name="Tettelin H."/>
            <person name="Glass J.I."/>
            <person name="Rusch D."/>
            <person name="Podicherti R."/>
            <person name="Tsui H.-C.T."/>
            <person name="Winkler M.E."/>
        </authorList>
    </citation>
    <scope>NUCLEOTIDE SEQUENCE</scope>
</reference>
<proteinExistence type="predicted"/>
<feature type="non-terminal residue" evidence="1">
    <location>
        <position position="1"/>
    </location>
</feature>
<dbReference type="AlphaFoldDB" id="A0A383BEE0"/>
<gene>
    <name evidence="1" type="ORF">METZ01_LOCUS470649</name>
</gene>
<dbReference type="EMBL" id="UINC01199394">
    <property type="protein sequence ID" value="SVE17795.1"/>
    <property type="molecule type" value="Genomic_DNA"/>
</dbReference>
<sequence>VLGLAALLLAASCEKEKPAMPP</sequence>
<accession>A0A383BEE0</accession>
<name>A0A383BEE0_9ZZZZ</name>
<feature type="non-terminal residue" evidence="1">
    <location>
        <position position="22"/>
    </location>
</feature>
<organism evidence="1">
    <name type="scientific">marine metagenome</name>
    <dbReference type="NCBI Taxonomy" id="408172"/>
    <lineage>
        <taxon>unclassified sequences</taxon>
        <taxon>metagenomes</taxon>
        <taxon>ecological metagenomes</taxon>
    </lineage>
</organism>